<accession>A0AAE0R952</accession>
<organism evidence="2 3">
    <name type="scientific">Hemibagrus guttatus</name>
    <dbReference type="NCBI Taxonomy" id="175788"/>
    <lineage>
        <taxon>Eukaryota</taxon>
        <taxon>Metazoa</taxon>
        <taxon>Chordata</taxon>
        <taxon>Craniata</taxon>
        <taxon>Vertebrata</taxon>
        <taxon>Euteleostomi</taxon>
        <taxon>Actinopterygii</taxon>
        <taxon>Neopterygii</taxon>
        <taxon>Teleostei</taxon>
        <taxon>Ostariophysi</taxon>
        <taxon>Siluriformes</taxon>
        <taxon>Bagridae</taxon>
        <taxon>Hemibagrus</taxon>
    </lineage>
</organism>
<dbReference type="PANTHER" id="PTHR28642:SF1">
    <property type="entry name" value="MEIOSIS 1 ARREST PROTEIN"/>
    <property type="match status" value="1"/>
</dbReference>
<dbReference type="EMBL" id="JAUCMX010000005">
    <property type="protein sequence ID" value="KAK3546690.1"/>
    <property type="molecule type" value="Genomic_DNA"/>
</dbReference>
<dbReference type="AlphaFoldDB" id="A0AAE0R952"/>
<sequence length="677" mass="75776">MYLVQSVSVSSRFRSMSGRNRAGDSASQVCRASSFSSQPPHVLIVDTSPPWWSETRSVLCEALENFLSLASSLEGPSRVPLLSLYAVNLQQECLLPFVWVGYIRQQVNILFKVDVLEAGQMGKRKDLSEFDKGQIVMARQLDQSIFKTTALVQVKGNLVRLHSCVEELRSLPMEGCTKPHVELLKQSVLDSLQQYKQYIRHANLGNNLYSSSIEVTVVSSEPGQTVLRQLEQGLKDCDLVRLRRLVVVHIIVEQNLSDREPNWSPESCSAEGMEQPDGQHQFTTAHPLQHIQFSTFCLETGHGESGDYPGNTEYDLMLGAEMDLQLVENSVVAVENILKAWLHDQTGDREHLQLLLPASIQANSPKPTSAYRPDAGEHVCVAVVCIKCDMQERLVSPALLPFTPELGAKIESIRDFPPASKSQSNQKSGPQRLRVIKYNFNKDKNAAITVPVALRAEGVCQSVLYGLPLVITPTACWQLDWEEMESNHKTFHALCHTLRTRDWFLLVRTETEFRSASSAFSYYVLQSSASLSLLLKPVLTRELMLPCNLPILNEDPPLSTLNMVERCLDQLETDPVFNPLCLGCNLYPFLRMRGLLSRSYGSRCQSQERGQRRDTNRPAEGSTPRQLQQGRVRAMVAPLASATPSKTSRPSLTLSRSRPSLCFVDDDVDNDLMTTCL</sequence>
<dbReference type="GO" id="GO:0051308">
    <property type="term" value="P:male meiosis chromosome separation"/>
    <property type="evidence" value="ECO:0007669"/>
    <property type="project" value="TreeGrafter"/>
</dbReference>
<comment type="caution">
    <text evidence="2">The sequence shown here is derived from an EMBL/GenBank/DDBJ whole genome shotgun (WGS) entry which is preliminary data.</text>
</comment>
<keyword evidence="3" id="KW-1185">Reference proteome</keyword>
<evidence type="ECO:0000256" key="1">
    <source>
        <dbReference type="SAM" id="MobiDB-lite"/>
    </source>
</evidence>
<reference evidence="2" key="1">
    <citation type="submission" date="2023-06" db="EMBL/GenBank/DDBJ databases">
        <title>Male Hemibagrus guttatus genome.</title>
        <authorList>
            <person name="Bian C."/>
        </authorList>
    </citation>
    <scope>NUCLEOTIDE SEQUENCE</scope>
    <source>
        <strain evidence="2">Male_cb2023</strain>
        <tissue evidence="2">Muscle</tissue>
    </source>
</reference>
<protein>
    <recommendedName>
        <fullName evidence="4">Meiosis 1 associated protein</fullName>
    </recommendedName>
</protein>
<dbReference type="PANTHER" id="PTHR28642">
    <property type="entry name" value="MEIOSIS 1 ARREST PROTEIN"/>
    <property type="match status" value="1"/>
</dbReference>
<dbReference type="GO" id="GO:0007283">
    <property type="term" value="P:spermatogenesis"/>
    <property type="evidence" value="ECO:0007669"/>
    <property type="project" value="InterPro"/>
</dbReference>
<proteinExistence type="predicted"/>
<evidence type="ECO:0008006" key="4">
    <source>
        <dbReference type="Google" id="ProtNLM"/>
    </source>
</evidence>
<gene>
    <name evidence="2" type="ORF">QTP70_031382</name>
</gene>
<dbReference type="GO" id="GO:0007127">
    <property type="term" value="P:meiosis I"/>
    <property type="evidence" value="ECO:0007669"/>
    <property type="project" value="InterPro"/>
</dbReference>
<evidence type="ECO:0000313" key="2">
    <source>
        <dbReference type="EMBL" id="KAK3546690.1"/>
    </source>
</evidence>
<feature type="region of interest" description="Disordered" evidence="1">
    <location>
        <begin position="604"/>
        <end position="631"/>
    </location>
</feature>
<evidence type="ECO:0000313" key="3">
    <source>
        <dbReference type="Proteomes" id="UP001274896"/>
    </source>
</evidence>
<name>A0AAE0R952_9TELE</name>
<dbReference type="InterPro" id="IPR033587">
    <property type="entry name" value="M1AP"/>
</dbReference>
<dbReference type="Proteomes" id="UP001274896">
    <property type="component" value="Unassembled WGS sequence"/>
</dbReference>